<keyword evidence="3" id="KW-1003">Cell membrane</keyword>
<keyword evidence="8 9" id="KW-0472">Membrane</keyword>
<evidence type="ECO:0000256" key="2">
    <source>
        <dbReference type="ARBA" id="ARBA00022448"/>
    </source>
</evidence>
<keyword evidence="2 9" id="KW-0813">Transport</keyword>
<dbReference type="GO" id="GO:0005886">
    <property type="term" value="C:plasma membrane"/>
    <property type="evidence" value="ECO:0007669"/>
    <property type="project" value="UniProtKB-SubCell"/>
</dbReference>
<evidence type="ECO:0000256" key="9">
    <source>
        <dbReference type="RuleBase" id="RU363032"/>
    </source>
</evidence>
<dbReference type="CDD" id="cd06261">
    <property type="entry name" value="TM_PBP2"/>
    <property type="match status" value="1"/>
</dbReference>
<sequence length="307" mass="33093">MSSVTTNPAAAKPAQPSTRELAMGRRIWLATRSSPWFLMGAVLFALLLIMAVVSVFVFQVDPTKMNFVDKFSPPMGAEGAKSQFPLGTDQLGRDMLSRTLVGLQITFLIGLTATALSFIIGSAVGLYAGFVGGKIDQILMRIVDIQMSIPPIILAITILGLARATPALVISVLVLATWPNYARLTRSGALAERSQEYVRAARVLGASNIRIILLMVAPIALPPMAFAAVFDLARMMIFECVLDFLGIGLQPPTPTLGVIIADGRKYLMNAWWIAVLPGVFLMLLLLSLNMMGTALERARNAVFEGAK</sequence>
<feature type="domain" description="ABC transmembrane type-1" evidence="10">
    <location>
        <begin position="103"/>
        <end position="292"/>
    </location>
</feature>
<organism evidence="11 12">
    <name type="scientific">Pseudooceanicola albus</name>
    <dbReference type="NCBI Taxonomy" id="2692189"/>
    <lineage>
        <taxon>Bacteria</taxon>
        <taxon>Pseudomonadati</taxon>
        <taxon>Pseudomonadota</taxon>
        <taxon>Alphaproteobacteria</taxon>
        <taxon>Rhodobacterales</taxon>
        <taxon>Paracoccaceae</taxon>
        <taxon>Pseudooceanicola</taxon>
    </lineage>
</organism>
<dbReference type="GO" id="GO:0055085">
    <property type="term" value="P:transmembrane transport"/>
    <property type="evidence" value="ECO:0007669"/>
    <property type="project" value="InterPro"/>
</dbReference>
<comment type="subcellular location">
    <subcellularLocation>
        <location evidence="1 9">Cell membrane</location>
        <topology evidence="1 9">Multi-pass membrane protein</topology>
    </subcellularLocation>
</comment>
<evidence type="ECO:0000259" key="10">
    <source>
        <dbReference type="PROSITE" id="PS50928"/>
    </source>
</evidence>
<keyword evidence="12" id="KW-1185">Reference proteome</keyword>
<proteinExistence type="inferred from homology"/>
<feature type="transmembrane region" description="Helical" evidence="9">
    <location>
        <begin position="105"/>
        <end position="131"/>
    </location>
</feature>
<feature type="transmembrane region" description="Helical" evidence="9">
    <location>
        <begin position="266"/>
        <end position="288"/>
    </location>
</feature>
<evidence type="ECO:0000256" key="1">
    <source>
        <dbReference type="ARBA" id="ARBA00004651"/>
    </source>
</evidence>
<keyword evidence="6" id="KW-0653">Protein transport</keyword>
<dbReference type="InterPro" id="IPR050366">
    <property type="entry name" value="BP-dependent_transpt_permease"/>
</dbReference>
<dbReference type="Proteomes" id="UP000477911">
    <property type="component" value="Unassembled WGS sequence"/>
</dbReference>
<dbReference type="EMBL" id="WUMU01000015">
    <property type="protein sequence ID" value="MXN18839.1"/>
    <property type="molecule type" value="Genomic_DNA"/>
</dbReference>
<dbReference type="Gene3D" id="1.10.3720.10">
    <property type="entry name" value="MetI-like"/>
    <property type="match status" value="1"/>
</dbReference>
<comment type="similarity">
    <text evidence="9">Belongs to the binding-protein-dependent transport system permease family.</text>
</comment>
<feature type="transmembrane region" description="Helical" evidence="9">
    <location>
        <begin position="152"/>
        <end position="178"/>
    </location>
</feature>
<dbReference type="InterPro" id="IPR035906">
    <property type="entry name" value="MetI-like_sf"/>
</dbReference>
<accession>A0A6L7G4S6</accession>
<feature type="transmembrane region" description="Helical" evidence="9">
    <location>
        <begin position="211"/>
        <end position="233"/>
    </location>
</feature>
<name>A0A6L7G4S6_9RHOB</name>
<evidence type="ECO:0000313" key="11">
    <source>
        <dbReference type="EMBL" id="MXN18839.1"/>
    </source>
</evidence>
<protein>
    <submittedName>
        <fullName evidence="11">ABC transporter permease subunit</fullName>
    </submittedName>
</protein>
<dbReference type="PROSITE" id="PS50928">
    <property type="entry name" value="ABC_TM1"/>
    <property type="match status" value="1"/>
</dbReference>
<dbReference type="RefSeq" id="WP_160894960.1">
    <property type="nucleotide sequence ID" value="NZ_WUMU01000015.1"/>
</dbReference>
<evidence type="ECO:0000256" key="5">
    <source>
        <dbReference type="ARBA" id="ARBA00022856"/>
    </source>
</evidence>
<evidence type="ECO:0000256" key="4">
    <source>
        <dbReference type="ARBA" id="ARBA00022692"/>
    </source>
</evidence>
<gene>
    <name evidence="11" type="ORF">GR170_13395</name>
</gene>
<dbReference type="AlphaFoldDB" id="A0A6L7G4S6"/>
<evidence type="ECO:0000313" key="12">
    <source>
        <dbReference type="Proteomes" id="UP000477911"/>
    </source>
</evidence>
<dbReference type="GO" id="GO:0015833">
    <property type="term" value="P:peptide transport"/>
    <property type="evidence" value="ECO:0007669"/>
    <property type="project" value="UniProtKB-KW"/>
</dbReference>
<dbReference type="GO" id="GO:0015031">
    <property type="term" value="P:protein transport"/>
    <property type="evidence" value="ECO:0007669"/>
    <property type="project" value="UniProtKB-KW"/>
</dbReference>
<evidence type="ECO:0000256" key="8">
    <source>
        <dbReference type="ARBA" id="ARBA00023136"/>
    </source>
</evidence>
<reference evidence="11 12" key="1">
    <citation type="submission" date="2019-12" db="EMBL/GenBank/DDBJ databases">
        <authorList>
            <person name="Li M."/>
        </authorList>
    </citation>
    <scope>NUCLEOTIDE SEQUENCE [LARGE SCALE GENOMIC DNA]</scope>
    <source>
        <strain evidence="11 12">GBMRC 2024</strain>
    </source>
</reference>
<dbReference type="InterPro" id="IPR000515">
    <property type="entry name" value="MetI-like"/>
</dbReference>
<dbReference type="PANTHER" id="PTHR43386">
    <property type="entry name" value="OLIGOPEPTIDE TRANSPORT SYSTEM PERMEASE PROTEIN APPC"/>
    <property type="match status" value="1"/>
</dbReference>
<comment type="caution">
    <text evidence="11">The sequence shown here is derived from an EMBL/GenBank/DDBJ whole genome shotgun (WGS) entry which is preliminary data.</text>
</comment>
<dbReference type="PANTHER" id="PTHR43386:SF1">
    <property type="entry name" value="D,D-DIPEPTIDE TRANSPORT SYSTEM PERMEASE PROTEIN DDPC-RELATED"/>
    <property type="match status" value="1"/>
</dbReference>
<feature type="transmembrane region" description="Helical" evidence="9">
    <location>
        <begin position="36"/>
        <end position="58"/>
    </location>
</feature>
<dbReference type="SUPFAM" id="SSF161098">
    <property type="entry name" value="MetI-like"/>
    <property type="match status" value="1"/>
</dbReference>
<keyword evidence="7 9" id="KW-1133">Transmembrane helix</keyword>
<dbReference type="Pfam" id="PF00528">
    <property type="entry name" value="BPD_transp_1"/>
    <property type="match status" value="1"/>
</dbReference>
<evidence type="ECO:0000256" key="3">
    <source>
        <dbReference type="ARBA" id="ARBA00022475"/>
    </source>
</evidence>
<keyword evidence="5" id="KW-0571">Peptide transport</keyword>
<evidence type="ECO:0000256" key="6">
    <source>
        <dbReference type="ARBA" id="ARBA00022927"/>
    </source>
</evidence>
<evidence type="ECO:0000256" key="7">
    <source>
        <dbReference type="ARBA" id="ARBA00022989"/>
    </source>
</evidence>
<keyword evidence="4 9" id="KW-0812">Transmembrane</keyword>